<accession>A0A0K3CC17</accession>
<reference evidence="1 3" key="1">
    <citation type="submission" date="2015-07" db="EMBL/GenBank/DDBJ databases">
        <authorList>
            <person name="Cajimat M.N.B."/>
            <person name="Milazzo M.L."/>
            <person name="Fulhorst C.F."/>
        </authorList>
    </citation>
    <scope>NUCLEOTIDE SEQUENCE [LARGE SCALE GENOMIC DNA]</scope>
    <source>
        <strain evidence="1">Single colony</strain>
    </source>
</reference>
<dbReference type="OrthoDB" id="2130750at2759"/>
<organism evidence="1 3">
    <name type="scientific">Rhodotorula toruloides</name>
    <name type="common">Yeast</name>
    <name type="synonym">Rhodosporidium toruloides</name>
    <dbReference type="NCBI Taxonomy" id="5286"/>
    <lineage>
        <taxon>Eukaryota</taxon>
        <taxon>Fungi</taxon>
        <taxon>Dikarya</taxon>
        <taxon>Basidiomycota</taxon>
        <taxon>Pucciniomycotina</taxon>
        <taxon>Microbotryomycetes</taxon>
        <taxon>Sporidiobolales</taxon>
        <taxon>Sporidiobolaceae</taxon>
        <taxon>Rhodotorula</taxon>
    </lineage>
</organism>
<protein>
    <submittedName>
        <fullName evidence="1">Uncharacterized protein</fullName>
    </submittedName>
</protein>
<evidence type="ECO:0000313" key="2">
    <source>
        <dbReference type="EMBL" id="PRQ75528.1"/>
    </source>
</evidence>
<evidence type="ECO:0000313" key="4">
    <source>
        <dbReference type="Proteomes" id="UP000239560"/>
    </source>
</evidence>
<evidence type="ECO:0000313" key="3">
    <source>
        <dbReference type="Proteomes" id="UP000199069"/>
    </source>
</evidence>
<dbReference type="EMBL" id="LCTV02000004">
    <property type="protein sequence ID" value="PRQ75528.1"/>
    <property type="molecule type" value="Genomic_DNA"/>
</dbReference>
<proteinExistence type="predicted"/>
<name>A0A0K3CC17_RHOTO</name>
<reference evidence="2 4" key="2">
    <citation type="journal article" date="2018" name="Elife">
        <title>Functional genomics of lipid metabolism in the oleaginous yeast Rhodosporidium toruloides.</title>
        <authorList>
            <person name="Coradetti S.T."/>
            <person name="Pinel D."/>
            <person name="Geiselman G."/>
            <person name="Ito M."/>
            <person name="Mondo S."/>
            <person name="Reilly M.C."/>
            <person name="Cheng Y.F."/>
            <person name="Bauer S."/>
            <person name="Grigoriev I."/>
            <person name="Gladden J.M."/>
            <person name="Simmons B.A."/>
            <person name="Brem R."/>
            <person name="Arkin A.P."/>
            <person name="Skerker J.M."/>
        </authorList>
    </citation>
    <scope>NUCLEOTIDE SEQUENCE [LARGE SCALE GENOMIC DNA]</scope>
    <source>
        <strain evidence="2 4">NBRC 0880</strain>
    </source>
</reference>
<dbReference type="EMBL" id="CWKI01000004">
    <property type="protein sequence ID" value="CTR06433.1"/>
    <property type="molecule type" value="Genomic_DNA"/>
</dbReference>
<evidence type="ECO:0000313" key="1">
    <source>
        <dbReference type="EMBL" id="CTR06433.1"/>
    </source>
</evidence>
<dbReference type="Proteomes" id="UP000239560">
    <property type="component" value="Unassembled WGS sequence"/>
</dbReference>
<keyword evidence="3" id="KW-1185">Reference proteome</keyword>
<dbReference type="Proteomes" id="UP000199069">
    <property type="component" value="Unassembled WGS sequence"/>
</dbReference>
<gene>
    <name evidence="1" type="primary">FGENESH: predicted gene_4.70</name>
    <name evidence="2" type="ORF">AAT19DRAFT_13585</name>
    <name evidence="1" type="ORF">BN2166_0022940</name>
</gene>
<sequence>MTFPPATHYTPEALLRRFIKLYYALGFDHGSYEDQEGFKKWFNMWWMSLFVYIKGIRPVPWYDARWWRISDDHRKQVLNLVARWGDESEKGELMLNELPYPQRAGVEDFELTEPMRAAHKQERYRMPDILQLIRSHPKEHIFGAMPSETLAAFRRAIQPSDYNPNALGGEAHALGHSVFGRYSHRQRAIYGL</sequence>
<dbReference type="AlphaFoldDB" id="A0A0K3CC17"/>